<feature type="region of interest" description="Disordered" evidence="1">
    <location>
        <begin position="55"/>
        <end position="183"/>
    </location>
</feature>
<protein>
    <submittedName>
        <fullName evidence="3 4">Uncharacterized protein</fullName>
    </submittedName>
</protein>
<evidence type="ECO:0000313" key="4">
    <source>
        <dbReference type="EnsemblFungi" id="MAPG_02025T0"/>
    </source>
</evidence>
<feature type="chain" id="PRO_5009385307" evidence="2">
    <location>
        <begin position="23"/>
        <end position="183"/>
    </location>
</feature>
<evidence type="ECO:0000256" key="1">
    <source>
        <dbReference type="SAM" id="MobiDB-lite"/>
    </source>
</evidence>
<dbReference type="VEuPathDB" id="FungiDB:MAPG_02025"/>
<reference evidence="4" key="4">
    <citation type="journal article" date="2015" name="G3 (Bethesda)">
        <title>Genome sequences of three phytopathogenic species of the Magnaporthaceae family of fungi.</title>
        <authorList>
            <person name="Okagaki L.H."/>
            <person name="Nunes C.C."/>
            <person name="Sailsbery J."/>
            <person name="Clay B."/>
            <person name="Brown D."/>
            <person name="John T."/>
            <person name="Oh Y."/>
            <person name="Young N."/>
            <person name="Fitzgerald M."/>
            <person name="Haas B.J."/>
            <person name="Zeng Q."/>
            <person name="Young S."/>
            <person name="Adiconis X."/>
            <person name="Fan L."/>
            <person name="Levin J.Z."/>
            <person name="Mitchell T.K."/>
            <person name="Okubara P.A."/>
            <person name="Farman M.L."/>
            <person name="Kohn L.M."/>
            <person name="Birren B."/>
            <person name="Ma L.-J."/>
            <person name="Dean R.A."/>
        </authorList>
    </citation>
    <scope>NUCLEOTIDE SEQUENCE</scope>
    <source>
        <strain evidence="4">ATCC 64411 / 73-15</strain>
    </source>
</reference>
<reference evidence="3" key="3">
    <citation type="submission" date="2011-03" db="EMBL/GenBank/DDBJ databases">
        <title>Annotation of Magnaporthe poae ATCC 64411.</title>
        <authorList>
            <person name="Ma L.-J."/>
            <person name="Dead R."/>
            <person name="Young S.K."/>
            <person name="Zeng Q."/>
            <person name="Gargeya S."/>
            <person name="Fitzgerald M."/>
            <person name="Haas B."/>
            <person name="Abouelleil A."/>
            <person name="Alvarado L."/>
            <person name="Arachchi H.M."/>
            <person name="Berlin A."/>
            <person name="Brown A."/>
            <person name="Chapman S.B."/>
            <person name="Chen Z."/>
            <person name="Dunbar C."/>
            <person name="Freedman E."/>
            <person name="Gearin G."/>
            <person name="Gellesch M."/>
            <person name="Goldberg J."/>
            <person name="Griggs A."/>
            <person name="Gujja S."/>
            <person name="Heiman D."/>
            <person name="Howarth C."/>
            <person name="Larson L."/>
            <person name="Lui A."/>
            <person name="MacDonald P.J.P."/>
            <person name="Mehta T."/>
            <person name="Montmayeur A."/>
            <person name="Murphy C."/>
            <person name="Neiman D."/>
            <person name="Pearson M."/>
            <person name="Priest M."/>
            <person name="Roberts A."/>
            <person name="Saif S."/>
            <person name="Shea T."/>
            <person name="Shenoy N."/>
            <person name="Sisk P."/>
            <person name="Stolte C."/>
            <person name="Sykes S."/>
            <person name="Yandava C."/>
            <person name="Wortman J."/>
            <person name="Nusbaum C."/>
            <person name="Birren B."/>
        </authorList>
    </citation>
    <scope>NUCLEOTIDE SEQUENCE</scope>
    <source>
        <strain evidence="3">ATCC 64411</strain>
    </source>
</reference>
<evidence type="ECO:0000313" key="3">
    <source>
        <dbReference type="EMBL" id="KLU82958.1"/>
    </source>
</evidence>
<evidence type="ECO:0000256" key="2">
    <source>
        <dbReference type="SAM" id="SignalP"/>
    </source>
</evidence>
<reference evidence="3" key="1">
    <citation type="submission" date="2010-05" db="EMBL/GenBank/DDBJ databases">
        <title>The Genome Sequence of Magnaporthe poae strain ATCC 64411.</title>
        <authorList>
            <consortium name="The Broad Institute Genome Sequencing Platform"/>
            <consortium name="Broad Institute Genome Sequencing Center for Infectious Disease"/>
            <person name="Ma L.-J."/>
            <person name="Dead R."/>
            <person name="Young S."/>
            <person name="Zeng Q."/>
            <person name="Koehrsen M."/>
            <person name="Alvarado L."/>
            <person name="Berlin A."/>
            <person name="Chapman S.B."/>
            <person name="Chen Z."/>
            <person name="Freedman E."/>
            <person name="Gellesch M."/>
            <person name="Goldberg J."/>
            <person name="Griggs A."/>
            <person name="Gujja S."/>
            <person name="Heilman E.R."/>
            <person name="Heiman D."/>
            <person name="Hepburn T."/>
            <person name="Howarth C."/>
            <person name="Jen D."/>
            <person name="Larson L."/>
            <person name="Mehta T."/>
            <person name="Neiman D."/>
            <person name="Pearson M."/>
            <person name="Roberts A."/>
            <person name="Saif S."/>
            <person name="Shea T."/>
            <person name="Shenoy N."/>
            <person name="Sisk P."/>
            <person name="Stolte C."/>
            <person name="Sykes S."/>
            <person name="Walk T."/>
            <person name="White J."/>
            <person name="Yandava C."/>
            <person name="Haas B."/>
            <person name="Nusbaum C."/>
            <person name="Birren B."/>
        </authorList>
    </citation>
    <scope>NUCLEOTIDE SEQUENCE</scope>
    <source>
        <strain evidence="3">ATCC 64411</strain>
    </source>
</reference>
<dbReference type="EnsemblFungi" id="MAPG_02025T0">
    <property type="protein sequence ID" value="MAPG_02025T0"/>
    <property type="gene ID" value="MAPG_02025"/>
</dbReference>
<reference evidence="5" key="2">
    <citation type="submission" date="2010-05" db="EMBL/GenBank/DDBJ databases">
        <title>The genome sequence of Magnaporthe poae strain ATCC 64411.</title>
        <authorList>
            <person name="Ma L.-J."/>
            <person name="Dead R."/>
            <person name="Young S."/>
            <person name="Zeng Q."/>
            <person name="Koehrsen M."/>
            <person name="Alvarado L."/>
            <person name="Berlin A."/>
            <person name="Chapman S.B."/>
            <person name="Chen Z."/>
            <person name="Freedman E."/>
            <person name="Gellesch M."/>
            <person name="Goldberg J."/>
            <person name="Griggs A."/>
            <person name="Gujja S."/>
            <person name="Heilman E.R."/>
            <person name="Heiman D."/>
            <person name="Hepburn T."/>
            <person name="Howarth C."/>
            <person name="Jen D."/>
            <person name="Larson L."/>
            <person name="Mehta T."/>
            <person name="Neiman D."/>
            <person name="Pearson M."/>
            <person name="Roberts A."/>
            <person name="Saif S."/>
            <person name="Shea T."/>
            <person name="Shenoy N."/>
            <person name="Sisk P."/>
            <person name="Stolte C."/>
            <person name="Sykes S."/>
            <person name="Walk T."/>
            <person name="White J."/>
            <person name="Yandava C."/>
            <person name="Haas B."/>
            <person name="Nusbaum C."/>
            <person name="Birren B."/>
        </authorList>
    </citation>
    <scope>NUCLEOTIDE SEQUENCE [LARGE SCALE GENOMIC DNA]</scope>
    <source>
        <strain evidence="5">ATCC 64411 / 73-15</strain>
    </source>
</reference>
<evidence type="ECO:0000313" key="5">
    <source>
        <dbReference type="Proteomes" id="UP000011715"/>
    </source>
</evidence>
<dbReference type="Proteomes" id="UP000011715">
    <property type="component" value="Unassembled WGS sequence"/>
</dbReference>
<gene>
    <name evidence="3" type="ORF">MAPG_02025</name>
</gene>
<dbReference type="AlphaFoldDB" id="A0A0C4DQ87"/>
<feature type="signal peptide" evidence="2">
    <location>
        <begin position="1"/>
        <end position="22"/>
    </location>
</feature>
<feature type="compositionally biased region" description="Basic and acidic residues" evidence="1">
    <location>
        <begin position="120"/>
        <end position="137"/>
    </location>
</feature>
<keyword evidence="2" id="KW-0732">Signal</keyword>
<proteinExistence type="predicted"/>
<dbReference type="EMBL" id="ADBL01000513">
    <property type="status" value="NOT_ANNOTATED_CDS"/>
    <property type="molecule type" value="Genomic_DNA"/>
</dbReference>
<reference evidence="4" key="5">
    <citation type="submission" date="2015-06" db="UniProtKB">
        <authorList>
            <consortium name="EnsemblFungi"/>
        </authorList>
    </citation>
    <scope>IDENTIFICATION</scope>
    <source>
        <strain evidence="4">ATCC 64411</strain>
    </source>
</reference>
<dbReference type="EMBL" id="GL876967">
    <property type="protein sequence ID" value="KLU82958.1"/>
    <property type="molecule type" value="Genomic_DNA"/>
</dbReference>
<organism evidence="4 5">
    <name type="scientific">Magnaporthiopsis poae (strain ATCC 64411 / 73-15)</name>
    <name type="common">Kentucky bluegrass fungus</name>
    <name type="synonym">Magnaporthe poae</name>
    <dbReference type="NCBI Taxonomy" id="644358"/>
    <lineage>
        <taxon>Eukaryota</taxon>
        <taxon>Fungi</taxon>
        <taxon>Dikarya</taxon>
        <taxon>Ascomycota</taxon>
        <taxon>Pezizomycotina</taxon>
        <taxon>Sordariomycetes</taxon>
        <taxon>Sordariomycetidae</taxon>
        <taxon>Magnaporthales</taxon>
        <taxon>Magnaporthaceae</taxon>
        <taxon>Magnaporthiopsis</taxon>
    </lineage>
</organism>
<keyword evidence="5" id="KW-1185">Reference proteome</keyword>
<sequence>MHFTSSLLTGAVVALYATQIAAAPVSSRSRSSLLGARATEGCGAINPELLKPKTANIPAGTKLEPVVAPAPAPAPKKQPKRDGDRHHHAKRATTGCDGDPAHANDPNYMRCMSVPAEPELPVKPDTKKPAPKAEKPVKPAKPSTKVAVEEASPATPEEKPKTPLGRITRNRLPVSQMEDGGRP</sequence>
<accession>A0A0C4DQ87</accession>
<name>A0A0C4DQ87_MAGP6</name>